<dbReference type="AlphaFoldDB" id="A0ABD1DCW8"/>
<keyword evidence="2" id="KW-1185">Reference proteome</keyword>
<dbReference type="PANTHER" id="PTHR44395">
    <property type="match status" value="1"/>
</dbReference>
<proteinExistence type="predicted"/>
<dbReference type="Proteomes" id="UP001562425">
    <property type="component" value="Unassembled WGS sequence"/>
</dbReference>
<gene>
    <name evidence="1" type="ORF">pipiens_009704</name>
</gene>
<dbReference type="PANTHER" id="PTHR44395:SF1">
    <property type="entry name" value="PROTEIN O-MANNOSYL-TRANSFERASE TMTC3"/>
    <property type="match status" value="1"/>
</dbReference>
<accession>A0ABD1DCW8</accession>
<sequence>MVVVVICSYNTICPSTSPQKGSNYDSSSGIQFAPTPEEVSSLNCGFVFDDISAIKENRDLRPHSSIKNVFLNDFWGTPMHKITGKANHVHMWKGCRKSIESFGGKERCEGCGKD</sequence>
<protein>
    <submittedName>
        <fullName evidence="1">Uncharacterized protein</fullName>
    </submittedName>
</protein>
<evidence type="ECO:0000313" key="1">
    <source>
        <dbReference type="EMBL" id="KAL1397510.1"/>
    </source>
</evidence>
<comment type="caution">
    <text evidence="1">The sequence shown here is derived from an EMBL/GenBank/DDBJ whole genome shotgun (WGS) entry which is preliminary data.</text>
</comment>
<evidence type="ECO:0000313" key="2">
    <source>
        <dbReference type="Proteomes" id="UP001562425"/>
    </source>
</evidence>
<name>A0ABD1DCW8_CULPP</name>
<reference evidence="1 2" key="1">
    <citation type="submission" date="2024-05" db="EMBL/GenBank/DDBJ databases">
        <title>Culex pipiens pipiens assembly and annotation.</title>
        <authorList>
            <person name="Alout H."/>
            <person name="Durand T."/>
        </authorList>
    </citation>
    <scope>NUCLEOTIDE SEQUENCE [LARGE SCALE GENOMIC DNA]</scope>
    <source>
        <strain evidence="1">HA-2024</strain>
        <tissue evidence="1">Whole body</tissue>
    </source>
</reference>
<organism evidence="1 2">
    <name type="scientific">Culex pipiens pipiens</name>
    <name type="common">Northern house mosquito</name>
    <dbReference type="NCBI Taxonomy" id="38569"/>
    <lineage>
        <taxon>Eukaryota</taxon>
        <taxon>Metazoa</taxon>
        <taxon>Ecdysozoa</taxon>
        <taxon>Arthropoda</taxon>
        <taxon>Hexapoda</taxon>
        <taxon>Insecta</taxon>
        <taxon>Pterygota</taxon>
        <taxon>Neoptera</taxon>
        <taxon>Endopterygota</taxon>
        <taxon>Diptera</taxon>
        <taxon>Nematocera</taxon>
        <taxon>Culicoidea</taxon>
        <taxon>Culicidae</taxon>
        <taxon>Culicinae</taxon>
        <taxon>Culicini</taxon>
        <taxon>Culex</taxon>
        <taxon>Culex</taxon>
    </lineage>
</organism>
<dbReference type="EMBL" id="JBEHCU010006269">
    <property type="protein sequence ID" value="KAL1397510.1"/>
    <property type="molecule type" value="Genomic_DNA"/>
</dbReference>